<protein>
    <recommendedName>
        <fullName evidence="10">Maltose/maltodextrin transport system permease protein</fullName>
    </recommendedName>
</protein>
<dbReference type="SUPFAM" id="SSF161098">
    <property type="entry name" value="MetI-like"/>
    <property type="match status" value="1"/>
</dbReference>
<keyword evidence="6 9" id="KW-0812">Transmembrane</keyword>
<evidence type="ECO:0000256" key="4">
    <source>
        <dbReference type="ARBA" id="ARBA00022475"/>
    </source>
</evidence>
<dbReference type="EMBL" id="AB971787">
    <property type="protein sequence ID" value="BAQ19544.1"/>
    <property type="molecule type" value="Genomic_DNA"/>
</dbReference>
<comment type="similarity">
    <text evidence="2 10">Belongs to the binding-protein-dependent transport system permease family. MalFG subfamily.</text>
</comment>
<feature type="transmembrane region" description="Helical" evidence="9">
    <location>
        <begin position="48"/>
        <end position="68"/>
    </location>
</feature>
<evidence type="ECO:0000256" key="5">
    <source>
        <dbReference type="ARBA" id="ARBA00022597"/>
    </source>
</evidence>
<dbReference type="PROSITE" id="PS50928">
    <property type="entry name" value="ABC_TM1"/>
    <property type="match status" value="1"/>
</dbReference>
<evidence type="ECO:0000256" key="10">
    <source>
        <dbReference type="RuleBase" id="RU367050"/>
    </source>
</evidence>
<dbReference type="AlphaFoldDB" id="A0A0B6VHE5"/>
<dbReference type="PANTHER" id="PTHR47314:SF1">
    <property type="entry name" value="MALTOSE_MALTODEXTRIN TRANSPORT SYSTEM PERMEASE PROTEIN MALF"/>
    <property type="match status" value="1"/>
</dbReference>
<feature type="transmembrane region" description="Helical" evidence="9">
    <location>
        <begin position="233"/>
        <end position="260"/>
    </location>
</feature>
<dbReference type="GO" id="GO:0042956">
    <property type="term" value="P:maltodextrin transmembrane transport"/>
    <property type="evidence" value="ECO:0007669"/>
    <property type="project" value="TreeGrafter"/>
</dbReference>
<feature type="transmembrane region" description="Helical" evidence="9">
    <location>
        <begin position="325"/>
        <end position="345"/>
    </location>
</feature>
<dbReference type="GO" id="GO:1990060">
    <property type="term" value="C:maltose transport complex"/>
    <property type="evidence" value="ECO:0007669"/>
    <property type="project" value="TreeGrafter"/>
</dbReference>
<keyword evidence="3 9" id="KW-0813">Transport</keyword>
<dbReference type="Gene3D" id="1.10.3720.10">
    <property type="entry name" value="MetI-like"/>
    <property type="match status" value="1"/>
</dbReference>
<keyword evidence="4 10" id="KW-1003">Cell membrane</keyword>
<dbReference type="GO" id="GO:0015423">
    <property type="term" value="F:ABC-type maltose transporter activity"/>
    <property type="evidence" value="ECO:0007669"/>
    <property type="project" value="TreeGrafter"/>
</dbReference>
<sequence length="443" mass="50109">MEPALKYPQKSTQSDKEQRKSNPLVAGLCSAVVWGLGQILNKQVLKGLFFFIIQLAVVLTEILTGNYIDFAEGYSFRTNGGFFLKGIWGLVALGTEPRRMAITGLTEGDHSIVLMINGIIALIILAFVIGIWYWNIKDAIETRKIINETNKVPSTKQYINHLWDSAFELIILLPSIVMLLFISVMPIIFGFLIAFTNYNKFHLPPTKLVDWVGAENFINLFQLPIWTKTFTGVFAWTIVWAILSTVTCFFGGLFQAVILNNKRVKFKKMWRTIYILPWAIPGMISLLVFKTLFNGQFGPVSQFLIDIGLTDHRISWFTDSNNPNLARATILLINLWLGFPYFMALMSGIMTSLDKEVFEAAKIDGATPAQEFWKITFPLVLYSTAPLLIMTFAGNFNNFGVIYFLTEGGPANPNYQFAGHTDIFKLLGFISSRLITECITWHQ</sequence>
<feature type="transmembrane region" description="Helical" evidence="9">
    <location>
        <begin position="272"/>
        <end position="293"/>
    </location>
</feature>
<dbReference type="InterPro" id="IPR035906">
    <property type="entry name" value="MetI-like_sf"/>
</dbReference>
<evidence type="ECO:0000256" key="6">
    <source>
        <dbReference type="ARBA" id="ARBA00022692"/>
    </source>
</evidence>
<evidence type="ECO:0000256" key="3">
    <source>
        <dbReference type="ARBA" id="ARBA00022448"/>
    </source>
</evidence>
<evidence type="ECO:0000259" key="11">
    <source>
        <dbReference type="PROSITE" id="PS50928"/>
    </source>
</evidence>
<feature type="domain" description="ABC transmembrane type-1" evidence="11">
    <location>
        <begin position="234"/>
        <end position="443"/>
    </location>
</feature>
<comment type="function">
    <text evidence="10">Part of the ABC transporter complex MalEFGK involved in maltose/maltodextrin import. Probably responsible for the translocation of the substrate across the membrane.</text>
</comment>
<reference evidence="12" key="1">
    <citation type="submission" date="2014-06" db="EMBL/GenBank/DDBJ databases">
        <title>Discovery of Neotrehalose Hydrolyzing alpha-Glucosidase Belonging to Glycoside Hydrolase Family 31 from Bacillus sp. SW20 and Alteration of Its Substrate Specificity through Site-directed Mutagenesis.</title>
        <authorList>
            <person name="Saburi W."/>
        </authorList>
    </citation>
    <scope>NUCLEOTIDE SEQUENCE</scope>
    <source>
        <strain evidence="12">SW20</strain>
    </source>
</reference>
<feature type="transmembrane region" description="Helical" evidence="9">
    <location>
        <begin position="74"/>
        <end position="93"/>
    </location>
</feature>
<evidence type="ECO:0000256" key="2">
    <source>
        <dbReference type="ARBA" id="ARBA00009047"/>
    </source>
</evidence>
<gene>
    <name evidence="12" type="primary">malA</name>
</gene>
<proteinExistence type="inferred from homology"/>
<feature type="transmembrane region" description="Helical" evidence="9">
    <location>
        <begin position="114"/>
        <end position="134"/>
    </location>
</feature>
<feature type="transmembrane region" description="Helical" evidence="9">
    <location>
        <begin position="169"/>
        <end position="196"/>
    </location>
</feature>
<evidence type="ECO:0000256" key="7">
    <source>
        <dbReference type="ARBA" id="ARBA00022989"/>
    </source>
</evidence>
<organism evidence="12">
    <name type="scientific">Bacillus sp. SW20</name>
    <dbReference type="NCBI Taxonomy" id="1516122"/>
    <lineage>
        <taxon>Bacteria</taxon>
        <taxon>Bacillati</taxon>
        <taxon>Bacillota</taxon>
        <taxon>Bacilli</taxon>
        <taxon>Bacillales</taxon>
        <taxon>Bacillaceae</taxon>
        <taxon>Bacillus</taxon>
    </lineage>
</organism>
<dbReference type="PANTHER" id="PTHR47314">
    <property type="entry name" value="MALTOSE/MALTODEXTRIN TRANSPORT SYSTEM PERMEASE PROTEIN MALF"/>
    <property type="match status" value="1"/>
</dbReference>
<dbReference type="InterPro" id="IPR000515">
    <property type="entry name" value="MetI-like"/>
</dbReference>
<evidence type="ECO:0000313" key="12">
    <source>
        <dbReference type="EMBL" id="BAQ19544.1"/>
    </source>
</evidence>
<name>A0A0B6VHE5_9BACI</name>
<keyword evidence="5 10" id="KW-0762">Sugar transport</keyword>
<dbReference type="Pfam" id="PF00528">
    <property type="entry name" value="BPD_transp_1"/>
    <property type="match status" value="1"/>
</dbReference>
<evidence type="ECO:0000256" key="9">
    <source>
        <dbReference type="RuleBase" id="RU363032"/>
    </source>
</evidence>
<keyword evidence="8 9" id="KW-0472">Membrane</keyword>
<evidence type="ECO:0000256" key="1">
    <source>
        <dbReference type="ARBA" id="ARBA00004651"/>
    </source>
</evidence>
<comment type="subcellular location">
    <subcellularLocation>
        <location evidence="1 9">Cell membrane</location>
        <topology evidence="1 9">Multi-pass membrane protein</topology>
    </subcellularLocation>
</comment>
<accession>A0A0B6VHE5</accession>
<dbReference type="CDD" id="cd06261">
    <property type="entry name" value="TM_PBP2"/>
    <property type="match status" value="1"/>
</dbReference>
<feature type="transmembrane region" description="Helical" evidence="9">
    <location>
        <begin position="24"/>
        <end position="41"/>
    </location>
</feature>
<dbReference type="SUPFAM" id="SSF160964">
    <property type="entry name" value="MalF N-terminal region-like"/>
    <property type="match status" value="1"/>
</dbReference>
<evidence type="ECO:0000256" key="8">
    <source>
        <dbReference type="ARBA" id="ARBA00023136"/>
    </source>
</evidence>
<keyword evidence="7 9" id="KW-1133">Transmembrane helix</keyword>